<feature type="domain" description="Acyl-CoA oxidase/dehydrogenase middle" evidence="8">
    <location>
        <begin position="129"/>
        <end position="226"/>
    </location>
</feature>
<evidence type="ECO:0000313" key="11">
    <source>
        <dbReference type="Proteomes" id="UP000562254"/>
    </source>
</evidence>
<dbReference type="PANTHER" id="PTHR43292">
    <property type="entry name" value="ACYL-COA DEHYDROGENASE"/>
    <property type="match status" value="1"/>
</dbReference>
<proteinExistence type="inferred from homology"/>
<evidence type="ECO:0000256" key="1">
    <source>
        <dbReference type="ARBA" id="ARBA00001974"/>
    </source>
</evidence>
<dbReference type="RefSeq" id="WP_184486671.1">
    <property type="nucleotide sequence ID" value="NZ_JAAEDJ010000211.1"/>
</dbReference>
<evidence type="ECO:0000259" key="7">
    <source>
        <dbReference type="Pfam" id="PF00441"/>
    </source>
</evidence>
<dbReference type="Pfam" id="PF02771">
    <property type="entry name" value="Acyl-CoA_dh_N"/>
    <property type="match status" value="1"/>
</dbReference>
<evidence type="ECO:0000256" key="5">
    <source>
        <dbReference type="ARBA" id="ARBA00023002"/>
    </source>
</evidence>
<comment type="similarity">
    <text evidence="2 6">Belongs to the acyl-CoA dehydrogenase family.</text>
</comment>
<feature type="domain" description="Acyl-CoA dehydrogenase/oxidase N-terminal" evidence="9">
    <location>
        <begin position="17"/>
        <end position="125"/>
    </location>
</feature>
<dbReference type="InterPro" id="IPR006091">
    <property type="entry name" value="Acyl-CoA_Oxase/DH_mid-dom"/>
</dbReference>
<dbReference type="Proteomes" id="UP000562254">
    <property type="component" value="Unassembled WGS sequence"/>
</dbReference>
<dbReference type="InterPro" id="IPR037069">
    <property type="entry name" value="AcylCoA_DH/ox_N_sf"/>
</dbReference>
<evidence type="ECO:0000256" key="4">
    <source>
        <dbReference type="ARBA" id="ARBA00022827"/>
    </source>
</evidence>
<dbReference type="Pfam" id="PF02770">
    <property type="entry name" value="Acyl-CoA_dh_M"/>
    <property type="match status" value="1"/>
</dbReference>
<dbReference type="EC" id="1.3.8.7" evidence="10"/>
<dbReference type="GO" id="GO:0005886">
    <property type="term" value="C:plasma membrane"/>
    <property type="evidence" value="ECO:0007669"/>
    <property type="project" value="TreeGrafter"/>
</dbReference>
<dbReference type="InterPro" id="IPR052161">
    <property type="entry name" value="Mycobact_Acyl-CoA_DH"/>
</dbReference>
<sequence length="379" mass="41758">MTGLRFDLRDPPPGAAALRAEVRAFLAEHAPRWSPEVRARSWMGFDRDFTRAVGAKGWIGMCWPREYGGTERSFLERNIVLEEMLAAGAPVGAHWIGDRQSGPLILRLGTEAQRRKFLPRIASGEYAFCIGLSEPDSGSDLASLRTRADKVDGGWRLNGRKIWTTFGHLCDWMIALVRTSPAPEGGSKHQGLSQVLVDLRAPGVTIRPIRDLVGEKGFNEITFDDVLLPEDALVGQEGAGWAQATSELAFERSGPDRYMSAHPLLEAGIEALRGDGAAAGTLGRQVARLWTLRAMSTAVAGMLQEGEDPIRQAALVKDLGNDFEQALPERMRDVMDTDAMPEEMRRMHAYLTQIVPTFSLRGGTREIMRGIIARELGLR</sequence>
<dbReference type="SUPFAM" id="SSF47203">
    <property type="entry name" value="Acyl-CoA dehydrogenase C-terminal domain-like"/>
    <property type="match status" value="1"/>
</dbReference>
<reference evidence="10 11" key="1">
    <citation type="submission" date="2020-08" db="EMBL/GenBank/DDBJ databases">
        <title>Genomic Encyclopedia of Type Strains, Phase IV (KMG-IV): sequencing the most valuable type-strain genomes for metagenomic binning, comparative biology and taxonomic classification.</title>
        <authorList>
            <person name="Goeker M."/>
        </authorList>
    </citation>
    <scope>NUCLEOTIDE SEQUENCE [LARGE SCALE GENOMIC DNA]</scope>
    <source>
        <strain evidence="10 11">DSM 25895</strain>
    </source>
</reference>
<dbReference type="EMBL" id="JACIJE010000011">
    <property type="protein sequence ID" value="MBB5691275.1"/>
    <property type="molecule type" value="Genomic_DNA"/>
</dbReference>
<comment type="caution">
    <text evidence="10">The sequence shown here is derived from an EMBL/GenBank/DDBJ whole genome shotgun (WGS) entry which is preliminary data.</text>
</comment>
<dbReference type="Gene3D" id="2.40.110.10">
    <property type="entry name" value="Butyryl-CoA Dehydrogenase, subunit A, domain 2"/>
    <property type="match status" value="1"/>
</dbReference>
<dbReference type="SUPFAM" id="SSF56645">
    <property type="entry name" value="Acyl-CoA dehydrogenase NM domain-like"/>
    <property type="match status" value="1"/>
</dbReference>
<dbReference type="Gene3D" id="1.10.540.10">
    <property type="entry name" value="Acyl-CoA dehydrogenase/oxidase, N-terminal domain"/>
    <property type="match status" value="1"/>
</dbReference>
<protein>
    <submittedName>
        <fullName evidence="10">Acyl-CoA dehydrogenase</fullName>
        <ecNumber evidence="10">1.3.8.7</ecNumber>
    </submittedName>
</protein>
<dbReference type="FunFam" id="2.40.110.10:FF:000011">
    <property type="entry name" value="Acyl-CoA dehydrogenase FadE34"/>
    <property type="match status" value="1"/>
</dbReference>
<dbReference type="InterPro" id="IPR013786">
    <property type="entry name" value="AcylCoA_DH/ox_N"/>
</dbReference>
<dbReference type="PANTHER" id="PTHR43292:SF4">
    <property type="entry name" value="ACYL-COA DEHYDROGENASE FADE34"/>
    <property type="match status" value="1"/>
</dbReference>
<evidence type="ECO:0000256" key="3">
    <source>
        <dbReference type="ARBA" id="ARBA00022630"/>
    </source>
</evidence>
<dbReference type="GO" id="GO:0070991">
    <property type="term" value="F:medium-chain fatty acyl-CoA dehydrogenase activity"/>
    <property type="evidence" value="ECO:0007669"/>
    <property type="project" value="UniProtKB-EC"/>
</dbReference>
<evidence type="ECO:0000256" key="2">
    <source>
        <dbReference type="ARBA" id="ARBA00009347"/>
    </source>
</evidence>
<dbReference type="InterPro" id="IPR036250">
    <property type="entry name" value="AcylCo_DH-like_C"/>
</dbReference>
<evidence type="ECO:0000256" key="6">
    <source>
        <dbReference type="RuleBase" id="RU362125"/>
    </source>
</evidence>
<evidence type="ECO:0000259" key="9">
    <source>
        <dbReference type="Pfam" id="PF02771"/>
    </source>
</evidence>
<keyword evidence="4 6" id="KW-0274">FAD</keyword>
<dbReference type="InterPro" id="IPR009075">
    <property type="entry name" value="AcylCo_DH/oxidase_C"/>
</dbReference>
<dbReference type="GO" id="GO:0050660">
    <property type="term" value="F:flavin adenine dinucleotide binding"/>
    <property type="evidence" value="ECO:0007669"/>
    <property type="project" value="InterPro"/>
</dbReference>
<accession>A0A840XRW2</accession>
<comment type="cofactor">
    <cofactor evidence="1 6">
        <name>FAD</name>
        <dbReference type="ChEBI" id="CHEBI:57692"/>
    </cofactor>
</comment>
<evidence type="ECO:0000313" key="10">
    <source>
        <dbReference type="EMBL" id="MBB5691275.1"/>
    </source>
</evidence>
<dbReference type="InterPro" id="IPR009100">
    <property type="entry name" value="AcylCoA_DH/oxidase_NM_dom_sf"/>
</dbReference>
<dbReference type="InterPro" id="IPR046373">
    <property type="entry name" value="Acyl-CoA_Oxase/DH_mid-dom_sf"/>
</dbReference>
<keyword evidence="11" id="KW-1185">Reference proteome</keyword>
<dbReference type="InterPro" id="IPR006089">
    <property type="entry name" value="Acyl-CoA_DH_CS"/>
</dbReference>
<dbReference type="Gene3D" id="1.20.140.10">
    <property type="entry name" value="Butyryl-CoA Dehydrogenase, subunit A, domain 3"/>
    <property type="match status" value="1"/>
</dbReference>
<organism evidence="10 11">
    <name type="scientific">Neoroseomonas alkaliterrae</name>
    <dbReference type="NCBI Taxonomy" id="1452450"/>
    <lineage>
        <taxon>Bacteria</taxon>
        <taxon>Pseudomonadati</taxon>
        <taxon>Pseudomonadota</taxon>
        <taxon>Alphaproteobacteria</taxon>
        <taxon>Acetobacterales</taxon>
        <taxon>Acetobacteraceae</taxon>
        <taxon>Neoroseomonas</taxon>
    </lineage>
</organism>
<name>A0A840XRW2_9PROT</name>
<dbReference type="Pfam" id="PF00441">
    <property type="entry name" value="Acyl-CoA_dh_1"/>
    <property type="match status" value="1"/>
</dbReference>
<keyword evidence="3 6" id="KW-0285">Flavoprotein</keyword>
<feature type="domain" description="Acyl-CoA dehydrogenase/oxidase C-terminal" evidence="7">
    <location>
        <begin position="280"/>
        <end position="376"/>
    </location>
</feature>
<gene>
    <name evidence="10" type="ORF">FHS88_003428</name>
</gene>
<dbReference type="AlphaFoldDB" id="A0A840XRW2"/>
<dbReference type="PROSITE" id="PS00072">
    <property type="entry name" value="ACYL_COA_DH_1"/>
    <property type="match status" value="1"/>
</dbReference>
<evidence type="ECO:0000259" key="8">
    <source>
        <dbReference type="Pfam" id="PF02770"/>
    </source>
</evidence>
<keyword evidence="5 6" id="KW-0560">Oxidoreductase</keyword>